<reference evidence="1" key="1">
    <citation type="journal article" date="2014" name="Front. Microbiol.">
        <title>High frequency of phylogenetically diverse reductive dehalogenase-homologous genes in deep subseafloor sedimentary metagenomes.</title>
        <authorList>
            <person name="Kawai M."/>
            <person name="Futagami T."/>
            <person name="Toyoda A."/>
            <person name="Takaki Y."/>
            <person name="Nishi S."/>
            <person name="Hori S."/>
            <person name="Arai W."/>
            <person name="Tsubouchi T."/>
            <person name="Morono Y."/>
            <person name="Uchiyama I."/>
            <person name="Ito T."/>
            <person name="Fujiyama A."/>
            <person name="Inagaki F."/>
            <person name="Takami H."/>
        </authorList>
    </citation>
    <scope>NUCLEOTIDE SEQUENCE</scope>
    <source>
        <strain evidence="1">Expedition CK06-06</strain>
    </source>
</reference>
<proteinExistence type="predicted"/>
<name>X0YZQ5_9ZZZZ</name>
<sequence>AGSGATTDRRESVNSRERVFRQITGQEVDRIPLMGGWFHGARNLAALSGLSVEDYLRHPATNLIKANRALAIDCMVDPIIPTQVNQVRTAETLDADFDHIQPEDLVQIAAGIPDSAEEILASFDFQAEEAKCRSRLLDRMSLFGNIVLVPNFWESVPHFHLYSVYGYRPYLEAIALYPEAVGRIFWQDAICARARNQILIRLIRELGLPPVLFTSSSIGPEVPLQNVIAAYRYAAEG</sequence>
<feature type="non-terminal residue" evidence="1">
    <location>
        <position position="237"/>
    </location>
</feature>
<dbReference type="AlphaFoldDB" id="X0YZQ5"/>
<organism evidence="1">
    <name type="scientific">marine sediment metagenome</name>
    <dbReference type="NCBI Taxonomy" id="412755"/>
    <lineage>
        <taxon>unclassified sequences</taxon>
        <taxon>metagenomes</taxon>
        <taxon>ecological metagenomes</taxon>
    </lineage>
</organism>
<gene>
    <name evidence="1" type="ORF">S01H1_75848</name>
</gene>
<dbReference type="InterPro" id="IPR038071">
    <property type="entry name" value="UROD/MetE-like_sf"/>
</dbReference>
<evidence type="ECO:0000313" key="1">
    <source>
        <dbReference type="EMBL" id="GAG51922.1"/>
    </source>
</evidence>
<accession>X0YZQ5</accession>
<feature type="non-terminal residue" evidence="1">
    <location>
        <position position="1"/>
    </location>
</feature>
<comment type="caution">
    <text evidence="1">The sequence shown here is derived from an EMBL/GenBank/DDBJ whole genome shotgun (WGS) entry which is preliminary data.</text>
</comment>
<protein>
    <submittedName>
        <fullName evidence="1">Uncharacterized protein</fullName>
    </submittedName>
</protein>
<dbReference type="Gene3D" id="3.20.20.210">
    <property type="match status" value="1"/>
</dbReference>
<dbReference type="EMBL" id="BARS01050854">
    <property type="protein sequence ID" value="GAG51922.1"/>
    <property type="molecule type" value="Genomic_DNA"/>
</dbReference>